<accession>A0A0E0MM48</accession>
<dbReference type="EnsemblPlants" id="OPUNC12G09910.1">
    <property type="protein sequence ID" value="OPUNC12G09910.1"/>
    <property type="gene ID" value="OPUNC12G09910"/>
</dbReference>
<dbReference type="AlphaFoldDB" id="A0A0E0MM48"/>
<name>A0A0E0MM48_ORYPU</name>
<keyword evidence="2" id="KW-1185">Reference proteome</keyword>
<sequence length="104" mass="11492">MATAVAEWVLTSFHARDPNFCPAMALQGFSPATEVEARATVADVVARVAALFNHGEYVDLGASPLELDNNEKRSMRPAPRIWSEPLLPMPEKPLPYLLNFEVVQ</sequence>
<evidence type="ECO:0000313" key="2">
    <source>
        <dbReference type="Proteomes" id="UP000026962"/>
    </source>
</evidence>
<dbReference type="Proteomes" id="UP000026962">
    <property type="component" value="Chromosome 12"/>
</dbReference>
<evidence type="ECO:0000313" key="1">
    <source>
        <dbReference type="EnsemblPlants" id="OPUNC12G09910.1"/>
    </source>
</evidence>
<dbReference type="Gramene" id="OPUNC12G09910.1">
    <property type="protein sequence ID" value="OPUNC12G09910.1"/>
    <property type="gene ID" value="OPUNC12G09910"/>
</dbReference>
<reference evidence="1" key="2">
    <citation type="submission" date="2018-05" db="EMBL/GenBank/DDBJ databases">
        <title>OpunRS2 (Oryza punctata Reference Sequence Version 2).</title>
        <authorList>
            <person name="Zhang J."/>
            <person name="Kudrna D."/>
            <person name="Lee S."/>
            <person name="Talag J."/>
            <person name="Welchert J."/>
            <person name="Wing R.A."/>
        </authorList>
    </citation>
    <scope>NUCLEOTIDE SEQUENCE [LARGE SCALE GENOMIC DNA]</scope>
</reference>
<reference evidence="1" key="1">
    <citation type="submission" date="2015-04" db="UniProtKB">
        <authorList>
            <consortium name="EnsemblPlants"/>
        </authorList>
    </citation>
    <scope>IDENTIFICATION</scope>
</reference>
<organism evidence="1">
    <name type="scientific">Oryza punctata</name>
    <name type="common">Red rice</name>
    <dbReference type="NCBI Taxonomy" id="4537"/>
    <lineage>
        <taxon>Eukaryota</taxon>
        <taxon>Viridiplantae</taxon>
        <taxon>Streptophyta</taxon>
        <taxon>Embryophyta</taxon>
        <taxon>Tracheophyta</taxon>
        <taxon>Spermatophyta</taxon>
        <taxon>Magnoliopsida</taxon>
        <taxon>Liliopsida</taxon>
        <taxon>Poales</taxon>
        <taxon>Poaceae</taxon>
        <taxon>BOP clade</taxon>
        <taxon>Oryzoideae</taxon>
        <taxon>Oryzeae</taxon>
        <taxon>Oryzinae</taxon>
        <taxon>Oryza</taxon>
    </lineage>
</organism>
<dbReference type="HOGENOM" id="CLU_2254516_0_0_1"/>
<proteinExistence type="predicted"/>
<protein>
    <submittedName>
        <fullName evidence="1">Uncharacterized protein</fullName>
    </submittedName>
</protein>